<dbReference type="EMBL" id="DS028096">
    <property type="protein sequence ID" value="KMP06162.1"/>
    <property type="molecule type" value="Genomic_DNA"/>
</dbReference>
<feature type="region of interest" description="Disordered" evidence="1">
    <location>
        <begin position="1"/>
        <end position="27"/>
    </location>
</feature>
<name>A0A0J7B859_COCIT</name>
<evidence type="ECO:0000256" key="1">
    <source>
        <dbReference type="SAM" id="MobiDB-lite"/>
    </source>
</evidence>
<reference evidence="3" key="1">
    <citation type="journal article" date="2010" name="Genome Res.">
        <title>Population genomic sequencing of Coccidioides fungi reveals recent hybridization and transposon control.</title>
        <authorList>
            <person name="Neafsey D.E."/>
            <person name="Barker B.M."/>
            <person name="Sharpton T.J."/>
            <person name="Stajich J.E."/>
            <person name="Park D.J."/>
            <person name="Whiston E."/>
            <person name="Hung C.-Y."/>
            <person name="McMahan C."/>
            <person name="White J."/>
            <person name="Sykes S."/>
            <person name="Heiman D."/>
            <person name="Young S."/>
            <person name="Zeng Q."/>
            <person name="Abouelleil A."/>
            <person name="Aftuck L."/>
            <person name="Bessette D."/>
            <person name="Brown A."/>
            <person name="FitzGerald M."/>
            <person name="Lui A."/>
            <person name="Macdonald J.P."/>
            <person name="Priest M."/>
            <person name="Orbach M.J."/>
            <person name="Galgiani J.N."/>
            <person name="Kirkland T.N."/>
            <person name="Cole G.T."/>
            <person name="Birren B.W."/>
            <person name="Henn M.R."/>
            <person name="Taylor J.W."/>
            <person name="Rounsley S.D."/>
        </authorList>
    </citation>
    <scope>NUCLEOTIDE SEQUENCE [LARGE SCALE GENOMIC DNA]</scope>
    <source>
        <strain evidence="3">RMSCC 2394</strain>
    </source>
</reference>
<evidence type="ECO:0000313" key="3">
    <source>
        <dbReference type="Proteomes" id="UP000054565"/>
    </source>
</evidence>
<dbReference type="AlphaFoldDB" id="A0A0J7B859"/>
<gene>
    <name evidence="2" type="ORF">CIRG_05843</name>
</gene>
<evidence type="ECO:0000313" key="2">
    <source>
        <dbReference type="EMBL" id="KMP06162.1"/>
    </source>
</evidence>
<accession>A0A0J7B859</accession>
<feature type="compositionally biased region" description="Gly residues" evidence="1">
    <location>
        <begin position="1"/>
        <end position="23"/>
    </location>
</feature>
<proteinExistence type="predicted"/>
<sequence length="105" mass="10263">MEDGGGGGGGGGDGGGGGGGGQDCGRRKGLWQVEAPYRCPPSHASRGRLVCPAPVTHRSRPSAAAGQPAAVILLSASPVPADQGLFAGSPFDPISPALPYCTHTS</sequence>
<organism evidence="2 3">
    <name type="scientific">Coccidioides immitis RMSCC 2394</name>
    <dbReference type="NCBI Taxonomy" id="404692"/>
    <lineage>
        <taxon>Eukaryota</taxon>
        <taxon>Fungi</taxon>
        <taxon>Dikarya</taxon>
        <taxon>Ascomycota</taxon>
        <taxon>Pezizomycotina</taxon>
        <taxon>Eurotiomycetes</taxon>
        <taxon>Eurotiomycetidae</taxon>
        <taxon>Onygenales</taxon>
        <taxon>Onygenaceae</taxon>
        <taxon>Coccidioides</taxon>
    </lineage>
</organism>
<protein>
    <submittedName>
        <fullName evidence="2">Uncharacterized protein</fullName>
    </submittedName>
</protein>
<dbReference type="Proteomes" id="UP000054565">
    <property type="component" value="Unassembled WGS sequence"/>
</dbReference>